<evidence type="ECO:0000259" key="2">
    <source>
        <dbReference type="Pfam" id="PF23788"/>
    </source>
</evidence>
<evidence type="ECO:0000313" key="3">
    <source>
        <dbReference type="EMBL" id="KAJ0394824.1"/>
    </source>
</evidence>
<feature type="region of interest" description="Disordered" evidence="1">
    <location>
        <begin position="143"/>
        <end position="164"/>
    </location>
</feature>
<dbReference type="AlphaFoldDB" id="A0AAD5Q758"/>
<evidence type="ECO:0000313" key="4">
    <source>
        <dbReference type="Proteomes" id="UP001209570"/>
    </source>
</evidence>
<proteinExistence type="predicted"/>
<dbReference type="Proteomes" id="UP001209570">
    <property type="component" value="Unassembled WGS sequence"/>
</dbReference>
<comment type="caution">
    <text evidence="3">The sequence shown here is derived from an EMBL/GenBank/DDBJ whole genome shotgun (WGS) entry which is preliminary data.</text>
</comment>
<protein>
    <recommendedName>
        <fullName evidence="2">EDRF1 N-terminal domain-containing protein</fullName>
    </recommendedName>
</protein>
<dbReference type="PANTHER" id="PTHR15000">
    <property type="entry name" value="ERYTHROID DIFFERENTIATION-RELATED FACTOR 1"/>
    <property type="match status" value="1"/>
</dbReference>
<feature type="domain" description="EDRF1 N-terminal" evidence="2">
    <location>
        <begin position="212"/>
        <end position="251"/>
    </location>
</feature>
<sequence length="297" mass="31579">MDDGDVSDFSEALRSYELPVSPCLSPTGSEGHMSVWVEESGGEQLVRMALSDAATPLSPVRSPRDHSPPASTAGLPPAPDASSMSLDFPLELCGSSDCVSEAAIAALPSAGSTMSTAITTSTSAAIVPFQKLQMDTNLNQTTLPARGSTSPVARGGTVTFSSPLKGFEGEERTMTQGFMDALRLGDLRPQEPQLSVRLRGSRVELASASEEEGIDFLGPAENIKKLFKLPYSQSRVSLAVHRVGGTLVVDGEINESDLPVGFEDAAKESDPKKLEQATEEKSQQLLYEKFIFQNIGK</sequence>
<name>A0AAD5Q758_PYTIN</name>
<dbReference type="InterPro" id="IPR056582">
    <property type="entry name" value="EDRF1_N"/>
</dbReference>
<evidence type="ECO:0000256" key="1">
    <source>
        <dbReference type="SAM" id="MobiDB-lite"/>
    </source>
</evidence>
<keyword evidence="4" id="KW-1185">Reference proteome</keyword>
<reference evidence="3" key="1">
    <citation type="submission" date="2021-12" db="EMBL/GenBank/DDBJ databases">
        <title>Prjna785345.</title>
        <authorList>
            <person name="Rujirawat T."/>
            <person name="Krajaejun T."/>
        </authorList>
    </citation>
    <scope>NUCLEOTIDE SEQUENCE</scope>
    <source>
        <strain evidence="3">Pi057C3</strain>
    </source>
</reference>
<accession>A0AAD5Q758</accession>
<gene>
    <name evidence="3" type="ORF">P43SY_005883</name>
</gene>
<dbReference type="Pfam" id="PF23788">
    <property type="entry name" value="EDRF1_N"/>
    <property type="match status" value="1"/>
</dbReference>
<organism evidence="3 4">
    <name type="scientific">Pythium insidiosum</name>
    <name type="common">Pythiosis disease agent</name>
    <dbReference type="NCBI Taxonomy" id="114742"/>
    <lineage>
        <taxon>Eukaryota</taxon>
        <taxon>Sar</taxon>
        <taxon>Stramenopiles</taxon>
        <taxon>Oomycota</taxon>
        <taxon>Peronosporomycetes</taxon>
        <taxon>Pythiales</taxon>
        <taxon>Pythiaceae</taxon>
        <taxon>Pythium</taxon>
    </lineage>
</organism>
<dbReference type="EMBL" id="JAKCXM010000381">
    <property type="protein sequence ID" value="KAJ0394824.1"/>
    <property type="molecule type" value="Genomic_DNA"/>
</dbReference>
<feature type="region of interest" description="Disordered" evidence="1">
    <location>
        <begin position="54"/>
        <end position="81"/>
    </location>
</feature>
<dbReference type="GO" id="GO:0045893">
    <property type="term" value="P:positive regulation of DNA-templated transcription"/>
    <property type="evidence" value="ECO:0007669"/>
    <property type="project" value="TreeGrafter"/>
</dbReference>
<dbReference type="PANTHER" id="PTHR15000:SF1">
    <property type="entry name" value="ERYTHROID DIFFERENTIATION-RELATED FACTOR 1"/>
    <property type="match status" value="1"/>
</dbReference>